<sequence length="76" mass="8789">MLDSYSDRPCPNIIETVSILSCAFVELYPNKDDVLIRNIVTHHVSNKEMEGSYSSWAMYYMPELKKAIKTDIENTE</sequence>
<dbReference type="AlphaFoldDB" id="A0A6C0LIF3"/>
<accession>A0A6C0LIF3</accession>
<evidence type="ECO:0000313" key="1">
    <source>
        <dbReference type="EMBL" id="QHU30287.1"/>
    </source>
</evidence>
<protein>
    <submittedName>
        <fullName evidence="1">Uncharacterized protein</fullName>
    </submittedName>
</protein>
<organism evidence="1">
    <name type="scientific">viral metagenome</name>
    <dbReference type="NCBI Taxonomy" id="1070528"/>
    <lineage>
        <taxon>unclassified sequences</taxon>
        <taxon>metagenomes</taxon>
        <taxon>organismal metagenomes</taxon>
    </lineage>
</organism>
<proteinExistence type="predicted"/>
<reference evidence="1" key="1">
    <citation type="journal article" date="2020" name="Nature">
        <title>Giant virus diversity and host interactions through global metagenomics.</title>
        <authorList>
            <person name="Schulz F."/>
            <person name="Roux S."/>
            <person name="Paez-Espino D."/>
            <person name="Jungbluth S."/>
            <person name="Walsh D.A."/>
            <person name="Denef V.J."/>
            <person name="McMahon K.D."/>
            <person name="Konstantinidis K.T."/>
            <person name="Eloe-Fadrosh E.A."/>
            <person name="Kyrpides N.C."/>
            <person name="Woyke T."/>
        </authorList>
    </citation>
    <scope>NUCLEOTIDE SEQUENCE</scope>
    <source>
        <strain evidence="1">GVMAG-M-3300027833-11</strain>
    </source>
</reference>
<dbReference type="EMBL" id="MN740505">
    <property type="protein sequence ID" value="QHU30287.1"/>
    <property type="molecule type" value="Genomic_DNA"/>
</dbReference>
<name>A0A6C0LIF3_9ZZZZ</name>